<keyword evidence="4" id="KW-1185">Reference proteome</keyword>
<dbReference type="GO" id="GO:0008236">
    <property type="term" value="F:serine-type peptidase activity"/>
    <property type="evidence" value="ECO:0007669"/>
    <property type="project" value="InterPro"/>
</dbReference>
<feature type="domain" description="Peptidase S9 prolyl oligopeptidase catalytic" evidence="2">
    <location>
        <begin position="448"/>
        <end position="575"/>
    </location>
</feature>
<dbReference type="InterPro" id="IPR029058">
    <property type="entry name" value="AB_hydrolase_fold"/>
</dbReference>
<dbReference type="EMBL" id="WIUZ02000001">
    <property type="protein sequence ID" value="KAF9792100.1"/>
    <property type="molecule type" value="Genomic_DNA"/>
</dbReference>
<dbReference type="GO" id="GO:0006508">
    <property type="term" value="P:proteolysis"/>
    <property type="evidence" value="ECO:0007669"/>
    <property type="project" value="InterPro"/>
</dbReference>
<dbReference type="InterPro" id="IPR001375">
    <property type="entry name" value="Peptidase_S9_cat"/>
</dbReference>
<dbReference type="PANTHER" id="PTHR43037:SF4">
    <property type="entry name" value="PEPTIDASE S9 PROLYL OLIGOPEPTIDASE CATALYTIC DOMAIN-CONTAINING PROTEIN"/>
    <property type="match status" value="1"/>
</dbReference>
<name>A0A9P6HPF0_9AGAM</name>
<reference evidence="3" key="1">
    <citation type="journal article" date="2020" name="Nat. Commun.">
        <title>Large-scale genome sequencing of mycorrhizal fungi provides insights into the early evolution of symbiotic traits.</title>
        <authorList>
            <person name="Miyauchi S."/>
            <person name="Kiss E."/>
            <person name="Kuo A."/>
            <person name="Drula E."/>
            <person name="Kohler A."/>
            <person name="Sanchez-Garcia M."/>
            <person name="Morin E."/>
            <person name="Andreopoulos B."/>
            <person name="Barry K.W."/>
            <person name="Bonito G."/>
            <person name="Buee M."/>
            <person name="Carver A."/>
            <person name="Chen C."/>
            <person name="Cichocki N."/>
            <person name="Clum A."/>
            <person name="Culley D."/>
            <person name="Crous P.W."/>
            <person name="Fauchery L."/>
            <person name="Girlanda M."/>
            <person name="Hayes R.D."/>
            <person name="Keri Z."/>
            <person name="LaButti K."/>
            <person name="Lipzen A."/>
            <person name="Lombard V."/>
            <person name="Magnuson J."/>
            <person name="Maillard F."/>
            <person name="Murat C."/>
            <person name="Nolan M."/>
            <person name="Ohm R.A."/>
            <person name="Pangilinan J."/>
            <person name="Pereira M.F."/>
            <person name="Perotto S."/>
            <person name="Peter M."/>
            <person name="Pfister S."/>
            <person name="Riley R."/>
            <person name="Sitrit Y."/>
            <person name="Stielow J.B."/>
            <person name="Szollosi G."/>
            <person name="Zifcakova L."/>
            <person name="Stursova M."/>
            <person name="Spatafora J.W."/>
            <person name="Tedersoo L."/>
            <person name="Vaario L.M."/>
            <person name="Yamada A."/>
            <person name="Yan M."/>
            <person name="Wang P."/>
            <person name="Xu J."/>
            <person name="Bruns T."/>
            <person name="Baldrian P."/>
            <person name="Vilgalys R."/>
            <person name="Dunand C."/>
            <person name="Henrissat B."/>
            <person name="Grigoriev I.V."/>
            <person name="Hibbett D."/>
            <person name="Nagy L.G."/>
            <person name="Martin F.M."/>
        </authorList>
    </citation>
    <scope>NUCLEOTIDE SEQUENCE</scope>
    <source>
        <strain evidence="3">UH-Tt-Lm1</strain>
    </source>
</reference>
<evidence type="ECO:0000259" key="2">
    <source>
        <dbReference type="Pfam" id="PF00326"/>
    </source>
</evidence>
<proteinExistence type="predicted"/>
<accession>A0A9P6HPF0</accession>
<dbReference type="SUPFAM" id="SSF53474">
    <property type="entry name" value="alpha/beta-Hydrolases"/>
    <property type="match status" value="1"/>
</dbReference>
<protein>
    <recommendedName>
        <fullName evidence="2">Peptidase S9 prolyl oligopeptidase catalytic domain-containing protein</fullName>
    </recommendedName>
</protein>
<dbReference type="Gene3D" id="3.40.50.1820">
    <property type="entry name" value="alpha/beta hydrolase"/>
    <property type="match status" value="1"/>
</dbReference>
<dbReference type="AlphaFoldDB" id="A0A9P6HPF0"/>
<evidence type="ECO:0000313" key="4">
    <source>
        <dbReference type="Proteomes" id="UP000736335"/>
    </source>
</evidence>
<dbReference type="OrthoDB" id="449091at2759"/>
<comment type="caution">
    <text evidence="3">The sequence shown here is derived from an EMBL/GenBank/DDBJ whole genome shotgun (WGS) entry which is preliminary data.</text>
</comment>
<keyword evidence="1" id="KW-0732">Signal</keyword>
<dbReference type="InterPro" id="IPR050955">
    <property type="entry name" value="Plant_Biomass_Hydrol_Est"/>
</dbReference>
<dbReference type="Proteomes" id="UP000736335">
    <property type="component" value="Unassembled WGS sequence"/>
</dbReference>
<sequence length="893" mass="98823">MMQVSDSLQLPSWGVSLSSSWNVLGPFPIHAREQHFLSPSYPLNLSDEIDFMKSYPSSLLDNGSTSWGKFSADPKTGTLDVSYSDVRWSRIRKIEGWAGLQHHSVLHTVLTVFPPSHLNHDGSPVIPRLHVNLLQGSFFTILPKSCGDHVPKWYSGNIYSMERSPPRMIDLPSIPSLTSPTTYDVFVSGDYEIRLFGDPQVYNNSDTPTLTVTLTIRVEPPRQTIERLSSFDVAPDFIDGWAFGGTIGIFLRNHSPNRRVIDGVTLNQDQEGFDLRLLRHTTIWPSQVRVIPVEILQSRPFREKSLEFTVHMTSPSGDEELLAVSLSVTHLPHWSYDASPAFCIKSTYLYSEFTPTAFLVKPPLELSDTSLLPVVALHGAAVDIFDLSFWRDALPRQARSWTIIPSGRTSWGLDWHGPSAAEVWHCVESFGELLGDKNHPWASWSIPSNTRVVIMGHSNGGQGAWHIAGRFPDRIAGVVAAAGYVKSQAYVPLTQSHAQHFMDPALNAILETSMTPDDNDLFLSNIGGTPILAVHGGDDENVPTWHTRSLFNTLKSLHPTADITLKEDPSQPHWYDVVFDNEVVQSFVQRHTGGPNTKFMDERNIEGALTLTVAVPAESDTLCGLRIEKLSIPGRLGKLRVSKSGDDTITIHPTNVRQFTIAWRGGLPRVVDVEGEVVTRDDGKTFARFSKDDENTWKISYPEDHVADIQPSGRLSLILSSKGTLLFVVPDEDDLSLSHALRLAHDLDVYHKLDVDILTDTEAGGLLDGESLGPSNVVIFDGPKKTSFGRRILGNSKHSPLPSHAYRSGAKSNGSIFLYKHPTHPEAVSLFLRADDEIGMENVLRLFPMRTGVFGPDWMVVSPDVAMFGAAGVTGAGLWADNWEYCGASSWSI</sequence>
<evidence type="ECO:0000256" key="1">
    <source>
        <dbReference type="ARBA" id="ARBA00022729"/>
    </source>
</evidence>
<organism evidence="3 4">
    <name type="scientific">Thelephora terrestris</name>
    <dbReference type="NCBI Taxonomy" id="56493"/>
    <lineage>
        <taxon>Eukaryota</taxon>
        <taxon>Fungi</taxon>
        <taxon>Dikarya</taxon>
        <taxon>Basidiomycota</taxon>
        <taxon>Agaricomycotina</taxon>
        <taxon>Agaricomycetes</taxon>
        <taxon>Thelephorales</taxon>
        <taxon>Thelephoraceae</taxon>
        <taxon>Thelephora</taxon>
    </lineage>
</organism>
<gene>
    <name evidence="3" type="ORF">BJ322DRAFT_1027120</name>
</gene>
<dbReference type="PANTHER" id="PTHR43037">
    <property type="entry name" value="UNNAMED PRODUCT-RELATED"/>
    <property type="match status" value="1"/>
</dbReference>
<reference evidence="3" key="2">
    <citation type="submission" date="2020-11" db="EMBL/GenBank/DDBJ databases">
        <authorList>
            <consortium name="DOE Joint Genome Institute"/>
            <person name="Kuo A."/>
            <person name="Miyauchi S."/>
            <person name="Kiss E."/>
            <person name="Drula E."/>
            <person name="Kohler A."/>
            <person name="Sanchez-Garcia M."/>
            <person name="Andreopoulos B."/>
            <person name="Barry K.W."/>
            <person name="Bonito G."/>
            <person name="Buee M."/>
            <person name="Carver A."/>
            <person name="Chen C."/>
            <person name="Cichocki N."/>
            <person name="Clum A."/>
            <person name="Culley D."/>
            <person name="Crous P.W."/>
            <person name="Fauchery L."/>
            <person name="Girlanda M."/>
            <person name="Hayes R."/>
            <person name="Keri Z."/>
            <person name="Labutti K."/>
            <person name="Lipzen A."/>
            <person name="Lombard V."/>
            <person name="Magnuson J."/>
            <person name="Maillard F."/>
            <person name="Morin E."/>
            <person name="Murat C."/>
            <person name="Nolan M."/>
            <person name="Ohm R."/>
            <person name="Pangilinan J."/>
            <person name="Pereira M."/>
            <person name="Perotto S."/>
            <person name="Peter M."/>
            <person name="Riley R."/>
            <person name="Sitrit Y."/>
            <person name="Stielow B."/>
            <person name="Szollosi G."/>
            <person name="Zifcakova L."/>
            <person name="Stursova M."/>
            <person name="Spatafora J.W."/>
            <person name="Tedersoo L."/>
            <person name="Vaario L.-M."/>
            <person name="Yamada A."/>
            <person name="Yan M."/>
            <person name="Wang P."/>
            <person name="Xu J."/>
            <person name="Bruns T."/>
            <person name="Baldrian P."/>
            <person name="Vilgalys R."/>
            <person name="Henrissat B."/>
            <person name="Grigoriev I.V."/>
            <person name="Hibbett D."/>
            <person name="Nagy L.G."/>
            <person name="Martin F.M."/>
        </authorList>
    </citation>
    <scope>NUCLEOTIDE SEQUENCE</scope>
    <source>
        <strain evidence="3">UH-Tt-Lm1</strain>
    </source>
</reference>
<dbReference type="Pfam" id="PF00326">
    <property type="entry name" value="Peptidase_S9"/>
    <property type="match status" value="1"/>
</dbReference>
<evidence type="ECO:0000313" key="3">
    <source>
        <dbReference type="EMBL" id="KAF9792100.1"/>
    </source>
</evidence>